<dbReference type="Proteomes" id="UP000176772">
    <property type="component" value="Unassembled WGS sequence"/>
</dbReference>
<gene>
    <name evidence="3" type="ORF">A2588_00840</name>
</gene>
<dbReference type="InterPro" id="IPR007060">
    <property type="entry name" value="FtsL/DivIC"/>
</dbReference>
<sequence>MTNTGFWSAVTSKFFLLTAIVALAAVGYGVLKSAVRRAEIEREIQALRTEITEHQSKSQELSQLIDYLNSEEYKEREARLQLGLQKPGENVVVIPNSTDTTTKSESQASNSSQANWRLWINYFLGID</sequence>
<proteinExistence type="predicted"/>
<keyword evidence="2" id="KW-1133">Transmembrane helix</keyword>
<feature type="transmembrane region" description="Helical" evidence="2">
    <location>
        <begin position="6"/>
        <end position="31"/>
    </location>
</feature>
<evidence type="ECO:0000313" key="3">
    <source>
        <dbReference type="EMBL" id="OHA57623.1"/>
    </source>
</evidence>
<accession>A0A1G2QB29</accession>
<evidence type="ECO:0000256" key="2">
    <source>
        <dbReference type="SAM" id="Phobius"/>
    </source>
</evidence>
<dbReference type="EMBL" id="MHTF01000007">
    <property type="protein sequence ID" value="OHA57623.1"/>
    <property type="molecule type" value="Genomic_DNA"/>
</dbReference>
<keyword evidence="2" id="KW-0812">Transmembrane</keyword>
<evidence type="ECO:0000256" key="1">
    <source>
        <dbReference type="SAM" id="Coils"/>
    </source>
</evidence>
<protein>
    <recommendedName>
        <fullName evidence="5">Septum formation initiator</fullName>
    </recommendedName>
</protein>
<keyword evidence="2" id="KW-0472">Membrane</keyword>
<evidence type="ECO:0008006" key="5">
    <source>
        <dbReference type="Google" id="ProtNLM"/>
    </source>
</evidence>
<keyword evidence="1" id="KW-0175">Coiled coil</keyword>
<evidence type="ECO:0000313" key="4">
    <source>
        <dbReference type="Proteomes" id="UP000176772"/>
    </source>
</evidence>
<feature type="coiled-coil region" evidence="1">
    <location>
        <begin position="37"/>
        <end position="64"/>
    </location>
</feature>
<organism evidence="3 4">
    <name type="scientific">Candidatus Veblenbacteria bacterium RIFOXYD1_FULL_43_11</name>
    <dbReference type="NCBI Taxonomy" id="1802429"/>
    <lineage>
        <taxon>Bacteria</taxon>
        <taxon>Candidatus Vebleniibacteriota</taxon>
    </lineage>
</organism>
<comment type="caution">
    <text evidence="3">The sequence shown here is derived from an EMBL/GenBank/DDBJ whole genome shotgun (WGS) entry which is preliminary data.</text>
</comment>
<name>A0A1G2QB29_9BACT</name>
<dbReference type="Pfam" id="PF04977">
    <property type="entry name" value="DivIC"/>
    <property type="match status" value="1"/>
</dbReference>
<dbReference type="AlphaFoldDB" id="A0A1G2QB29"/>
<reference evidence="3 4" key="1">
    <citation type="journal article" date="2016" name="Nat. Commun.">
        <title>Thousands of microbial genomes shed light on interconnected biogeochemical processes in an aquifer system.</title>
        <authorList>
            <person name="Anantharaman K."/>
            <person name="Brown C.T."/>
            <person name="Hug L.A."/>
            <person name="Sharon I."/>
            <person name="Castelle C.J."/>
            <person name="Probst A.J."/>
            <person name="Thomas B.C."/>
            <person name="Singh A."/>
            <person name="Wilkins M.J."/>
            <person name="Karaoz U."/>
            <person name="Brodie E.L."/>
            <person name="Williams K.H."/>
            <person name="Hubbard S.S."/>
            <person name="Banfield J.F."/>
        </authorList>
    </citation>
    <scope>NUCLEOTIDE SEQUENCE [LARGE SCALE GENOMIC DNA]</scope>
</reference>